<comment type="caution">
    <text evidence="2">The sequence shown here is derived from an EMBL/GenBank/DDBJ whole genome shotgun (WGS) entry which is preliminary data.</text>
</comment>
<organism evidence="2 3">
    <name type="scientific">Crenobacter oryzisoli</name>
    <dbReference type="NCBI Taxonomy" id="3056844"/>
    <lineage>
        <taxon>Bacteria</taxon>
        <taxon>Pseudomonadati</taxon>
        <taxon>Pseudomonadota</taxon>
        <taxon>Betaproteobacteria</taxon>
        <taxon>Neisseriales</taxon>
        <taxon>Neisseriaceae</taxon>
        <taxon>Crenobacter</taxon>
    </lineage>
</organism>
<dbReference type="Gene3D" id="3.40.309.10">
    <property type="entry name" value="Aldehyde Dehydrogenase, Chain A, domain 2"/>
    <property type="match status" value="1"/>
</dbReference>
<sequence>MRIYQEEILGPVLAVVRVSSYAETVKLINEYAIGNGCRHLHP</sequence>
<proteinExistence type="predicted"/>
<accession>A0ABT7XUQ7</accession>
<dbReference type="Proteomes" id="UP001168540">
    <property type="component" value="Unassembled WGS sequence"/>
</dbReference>
<reference evidence="2" key="1">
    <citation type="submission" date="2023-06" db="EMBL/GenBank/DDBJ databases">
        <authorList>
            <person name="Zhang S."/>
        </authorList>
    </citation>
    <scope>NUCLEOTIDE SEQUENCE</scope>
    <source>
        <strain evidence="2">SG2303</strain>
    </source>
</reference>
<keyword evidence="3" id="KW-1185">Reference proteome</keyword>
<protein>
    <submittedName>
        <fullName evidence="2">Aldehyde dehydrogenase family protein</fullName>
    </submittedName>
</protein>
<dbReference type="InterPro" id="IPR015590">
    <property type="entry name" value="Aldehyde_DH_dom"/>
</dbReference>
<evidence type="ECO:0000313" key="2">
    <source>
        <dbReference type="EMBL" id="MDN0077539.1"/>
    </source>
</evidence>
<dbReference type="Pfam" id="PF00171">
    <property type="entry name" value="Aldedh"/>
    <property type="match status" value="1"/>
</dbReference>
<name>A0ABT7XUQ7_9NEIS</name>
<dbReference type="EMBL" id="JAUEDK010000073">
    <property type="protein sequence ID" value="MDN0077539.1"/>
    <property type="molecule type" value="Genomic_DNA"/>
</dbReference>
<dbReference type="InterPro" id="IPR016163">
    <property type="entry name" value="Ald_DH_C"/>
</dbReference>
<gene>
    <name evidence="2" type="ORF">QU481_22205</name>
</gene>
<evidence type="ECO:0000313" key="3">
    <source>
        <dbReference type="Proteomes" id="UP001168540"/>
    </source>
</evidence>
<feature type="domain" description="Aldehyde dehydrogenase" evidence="1">
    <location>
        <begin position="1"/>
        <end position="36"/>
    </location>
</feature>
<dbReference type="InterPro" id="IPR016161">
    <property type="entry name" value="Ald_DH/histidinol_DH"/>
</dbReference>
<dbReference type="SUPFAM" id="SSF53720">
    <property type="entry name" value="ALDH-like"/>
    <property type="match status" value="1"/>
</dbReference>
<evidence type="ECO:0000259" key="1">
    <source>
        <dbReference type="Pfam" id="PF00171"/>
    </source>
</evidence>